<sequence>MYSIMSASSPPPPSPLLLLPFELRAQIFHHALCDPPRLVTFTLDHVQQQYYNSATPLAPLTRVSRQVRSETLPQYFHANTFVLHTEDQKFYDAQAWLRGAMARKFLADLRRVEIWVRYMPAGGARGSASGMGCGAGQLSVGHGDEEAGRLDGGWRISRRVAGRQFGQVEG</sequence>
<dbReference type="PANTHER" id="PTHR42085">
    <property type="entry name" value="F-BOX DOMAIN-CONTAINING PROTEIN"/>
    <property type="match status" value="1"/>
</dbReference>
<accession>A0A6J3MCR0</accession>
<evidence type="ECO:0000259" key="1">
    <source>
        <dbReference type="Pfam" id="PF20150"/>
    </source>
</evidence>
<reference evidence="3" key="2">
    <citation type="submission" date="2020-04" db="EMBL/GenBank/DDBJ databases">
        <authorList>
            <consortium name="NCBI Genome Project"/>
        </authorList>
    </citation>
    <scope>NUCLEOTIDE SEQUENCE</scope>
    <source>
        <strain evidence="3">CBS 342.82</strain>
    </source>
</reference>
<gene>
    <name evidence="3" type="ORF">K489DRAFT_99007</name>
</gene>
<reference evidence="3" key="3">
    <citation type="submission" date="2025-08" db="UniProtKB">
        <authorList>
            <consortium name="RefSeq"/>
        </authorList>
    </citation>
    <scope>IDENTIFICATION</scope>
    <source>
        <strain evidence="3">CBS 342.82</strain>
    </source>
</reference>
<proteinExistence type="predicted"/>
<dbReference type="InterPro" id="IPR038883">
    <property type="entry name" value="AN11006-like"/>
</dbReference>
<name>A0A6J3MCR0_9PEZI</name>
<dbReference type="GeneID" id="54366910"/>
<evidence type="ECO:0000313" key="2">
    <source>
        <dbReference type="Proteomes" id="UP000504637"/>
    </source>
</evidence>
<dbReference type="Proteomes" id="UP000504637">
    <property type="component" value="Unplaced"/>
</dbReference>
<keyword evidence="2" id="KW-1185">Reference proteome</keyword>
<dbReference type="AlphaFoldDB" id="A0A6J3MCR0"/>
<feature type="domain" description="2EXR" evidence="1">
    <location>
        <begin position="19"/>
        <end position="77"/>
    </location>
</feature>
<evidence type="ECO:0000313" key="3">
    <source>
        <dbReference type="RefSeq" id="XP_033462847.1"/>
    </source>
</evidence>
<dbReference type="InterPro" id="IPR045518">
    <property type="entry name" value="2EXR"/>
</dbReference>
<reference evidence="3" key="1">
    <citation type="submission" date="2020-01" db="EMBL/GenBank/DDBJ databases">
        <authorList>
            <consortium name="DOE Joint Genome Institute"/>
            <person name="Haridas S."/>
            <person name="Albert R."/>
            <person name="Binder M."/>
            <person name="Bloem J."/>
            <person name="Labutti K."/>
            <person name="Salamov A."/>
            <person name="Andreopoulos B."/>
            <person name="Baker S.E."/>
            <person name="Barry K."/>
            <person name="Bills G."/>
            <person name="Bluhm B.H."/>
            <person name="Cannon C."/>
            <person name="Castanera R."/>
            <person name="Culley D.E."/>
            <person name="Daum C."/>
            <person name="Ezra D."/>
            <person name="Gonzalez J.B."/>
            <person name="Henrissat B."/>
            <person name="Kuo A."/>
            <person name="Liang C."/>
            <person name="Lipzen A."/>
            <person name="Lutzoni F."/>
            <person name="Magnuson J."/>
            <person name="Mondo S."/>
            <person name="Nolan M."/>
            <person name="Ohm R."/>
            <person name="Pangilinan J."/>
            <person name="Park H.-J."/>
            <person name="Ramirez L."/>
            <person name="Alfaro M."/>
            <person name="Sun H."/>
            <person name="Tritt A."/>
            <person name="Yoshinaga Y."/>
            <person name="Zwiers L.-H."/>
            <person name="Turgeon B.G."/>
            <person name="Goodwin S.B."/>
            <person name="Spatafora J.W."/>
            <person name="Crous P.W."/>
            <person name="Grigoriev I.V."/>
        </authorList>
    </citation>
    <scope>NUCLEOTIDE SEQUENCE</scope>
    <source>
        <strain evidence="3">CBS 342.82</strain>
    </source>
</reference>
<dbReference type="RefSeq" id="XP_033462847.1">
    <property type="nucleotide sequence ID" value="XM_033609109.1"/>
</dbReference>
<dbReference type="OrthoDB" id="5272396at2759"/>
<protein>
    <recommendedName>
        <fullName evidence="1">2EXR domain-containing protein</fullName>
    </recommendedName>
</protein>
<dbReference type="PANTHER" id="PTHR42085:SF1">
    <property type="entry name" value="F-BOX DOMAIN-CONTAINING PROTEIN"/>
    <property type="match status" value="1"/>
</dbReference>
<dbReference type="Pfam" id="PF20150">
    <property type="entry name" value="2EXR"/>
    <property type="match status" value="1"/>
</dbReference>
<organism evidence="3">
    <name type="scientific">Dissoconium aciculare CBS 342.82</name>
    <dbReference type="NCBI Taxonomy" id="1314786"/>
    <lineage>
        <taxon>Eukaryota</taxon>
        <taxon>Fungi</taxon>
        <taxon>Dikarya</taxon>
        <taxon>Ascomycota</taxon>
        <taxon>Pezizomycotina</taxon>
        <taxon>Dothideomycetes</taxon>
        <taxon>Dothideomycetidae</taxon>
        <taxon>Mycosphaerellales</taxon>
        <taxon>Dissoconiaceae</taxon>
        <taxon>Dissoconium</taxon>
    </lineage>
</organism>